<organism evidence="2 3">
    <name type="scientific">Draconibacterium aestuarii</name>
    <dbReference type="NCBI Taxonomy" id="2998507"/>
    <lineage>
        <taxon>Bacteria</taxon>
        <taxon>Pseudomonadati</taxon>
        <taxon>Bacteroidota</taxon>
        <taxon>Bacteroidia</taxon>
        <taxon>Marinilabiliales</taxon>
        <taxon>Prolixibacteraceae</taxon>
        <taxon>Draconibacterium</taxon>
    </lineage>
</organism>
<keyword evidence="3" id="KW-1185">Reference proteome</keyword>
<dbReference type="SUPFAM" id="SSF53474">
    <property type="entry name" value="alpha/beta-Hydrolases"/>
    <property type="match status" value="1"/>
</dbReference>
<proteinExistence type="predicted"/>
<feature type="chain" id="PRO_5040950808" evidence="1">
    <location>
        <begin position="21"/>
        <end position="454"/>
    </location>
</feature>
<evidence type="ECO:0000313" key="2">
    <source>
        <dbReference type="EMBL" id="MCY1723202.1"/>
    </source>
</evidence>
<dbReference type="PIRSF" id="PIRSF014728">
    <property type="entry name" value="PqaA"/>
    <property type="match status" value="1"/>
</dbReference>
<dbReference type="PANTHER" id="PTHR31497:SF0">
    <property type="entry name" value="AUTOCRINE PROLIFERATION REPRESSOR PROTEIN A"/>
    <property type="match status" value="1"/>
</dbReference>
<protein>
    <submittedName>
        <fullName evidence="2">PhoPQ-activated protein PqaA family protein</fullName>
    </submittedName>
</protein>
<evidence type="ECO:0000313" key="3">
    <source>
        <dbReference type="Proteomes" id="UP001145087"/>
    </source>
</evidence>
<dbReference type="InterPro" id="IPR029058">
    <property type="entry name" value="AB_hydrolase_fold"/>
</dbReference>
<dbReference type="AlphaFoldDB" id="A0A9X3FBA7"/>
<dbReference type="Proteomes" id="UP001145087">
    <property type="component" value="Unassembled WGS sequence"/>
</dbReference>
<dbReference type="InterPro" id="IPR009199">
    <property type="entry name" value="PhoPQ-act_pathogen-rel_PqaA"/>
</dbReference>
<gene>
    <name evidence="2" type="ORF">OU798_22830</name>
</gene>
<dbReference type="EMBL" id="JAPOHD010000067">
    <property type="protein sequence ID" value="MCY1723202.1"/>
    <property type="molecule type" value="Genomic_DNA"/>
</dbReference>
<sequence length="454" mass="51805">MKKLIILFIALVCSANFVLAEKNKPVTPDNALQSYLNNGDKSFKWEIQDKMDAEGTTLYRVIFTSQTWRTIAWKHELTIIVPDELKYKDALLFITGGSVKNGEPNIHNWDKKDILMFSQIATTNKAITAILWQTPNQPLYDDRTEDELISFTLHNYQNDHDFTWPLLFPMTKSAIRAMDAVQQFAKKEIAYKVNEFVVSGASKRGWTTWLTGANDKRVKAIGPMVIDVLNMPVNVDYHKVAWGDYSIQIEDYVNLGIAQQVNSPEGKDLVTMIDPYSYRKTLTMPKMLFIGTNDEYWPVDAIKNYIDSIPGKNYVCYTPNAGHDLGDKKTALTTLSAFFGTAINGENYPEFDYAISESNGKIKLNINATSGNLKDVILWSTDSADRDFRDEEWTEDSVSKTDKKQFNIEIDFPDNGFKAFYVDLKYKAPFGDDYTKSTRMFVADKNQLLLNRGQ</sequence>
<accession>A0A9X3FBA7</accession>
<dbReference type="Gene3D" id="3.40.50.1820">
    <property type="entry name" value="alpha/beta hydrolase"/>
    <property type="match status" value="1"/>
</dbReference>
<name>A0A9X3FBA7_9BACT</name>
<dbReference type="Pfam" id="PF10142">
    <property type="entry name" value="PhoPQ_related"/>
    <property type="match status" value="1"/>
</dbReference>
<evidence type="ECO:0000256" key="1">
    <source>
        <dbReference type="SAM" id="SignalP"/>
    </source>
</evidence>
<reference evidence="2" key="1">
    <citation type="submission" date="2022-11" db="EMBL/GenBank/DDBJ databases">
        <title>Marilongibacter aestuarii gen. nov., sp. nov., isolated from tidal flat sediment.</title>
        <authorList>
            <person name="Jiayan W."/>
        </authorList>
    </citation>
    <scope>NUCLEOTIDE SEQUENCE</scope>
    <source>
        <strain evidence="2">Z1-6</strain>
    </source>
</reference>
<dbReference type="PANTHER" id="PTHR31497">
    <property type="entry name" value="AUTOCRINE PROLIFERATION REPRESSOR PROTEIN A"/>
    <property type="match status" value="1"/>
</dbReference>
<feature type="signal peptide" evidence="1">
    <location>
        <begin position="1"/>
        <end position="20"/>
    </location>
</feature>
<comment type="caution">
    <text evidence="2">The sequence shown here is derived from an EMBL/GenBank/DDBJ whole genome shotgun (WGS) entry which is preliminary data.</text>
</comment>
<dbReference type="RefSeq" id="WP_343335527.1">
    <property type="nucleotide sequence ID" value="NZ_JAPOHD010000067.1"/>
</dbReference>
<keyword evidence="1" id="KW-0732">Signal</keyword>